<dbReference type="Pfam" id="PF07669">
    <property type="entry name" value="Eco57I"/>
    <property type="match status" value="1"/>
</dbReference>
<dbReference type="InterPro" id="IPR002052">
    <property type="entry name" value="DNA_methylase_N6_adenine_CS"/>
</dbReference>
<proteinExistence type="predicted"/>
<keyword evidence="6" id="KW-0175">Coiled coil</keyword>
<dbReference type="EMBL" id="JAOQJF010000013">
    <property type="protein sequence ID" value="MCU6799930.1"/>
    <property type="molecule type" value="Genomic_DNA"/>
</dbReference>
<dbReference type="Proteomes" id="UP001652395">
    <property type="component" value="Unassembled WGS sequence"/>
</dbReference>
<evidence type="ECO:0000256" key="2">
    <source>
        <dbReference type="ARBA" id="ARBA00022603"/>
    </source>
</evidence>
<dbReference type="GO" id="GO:0032259">
    <property type="term" value="P:methylation"/>
    <property type="evidence" value="ECO:0007669"/>
    <property type="project" value="UniProtKB-KW"/>
</dbReference>
<organism evidence="8 9">
    <name type="scientific">Alitiscatomonas aceti</name>
    <dbReference type="NCBI Taxonomy" id="2981724"/>
    <lineage>
        <taxon>Bacteria</taxon>
        <taxon>Bacillati</taxon>
        <taxon>Bacillota</taxon>
        <taxon>Clostridia</taxon>
        <taxon>Lachnospirales</taxon>
        <taxon>Lachnospiraceae</taxon>
        <taxon>Alitiscatomonas</taxon>
    </lineage>
</organism>
<evidence type="ECO:0000259" key="7">
    <source>
        <dbReference type="Pfam" id="PF07669"/>
    </source>
</evidence>
<evidence type="ECO:0000256" key="3">
    <source>
        <dbReference type="ARBA" id="ARBA00022679"/>
    </source>
</evidence>
<evidence type="ECO:0000256" key="5">
    <source>
        <dbReference type="ARBA" id="ARBA00047942"/>
    </source>
</evidence>
<evidence type="ECO:0000256" key="1">
    <source>
        <dbReference type="ARBA" id="ARBA00011900"/>
    </source>
</evidence>
<dbReference type="InterPro" id="IPR050953">
    <property type="entry name" value="N4_N6_ade-DNA_methylase"/>
</dbReference>
<protein>
    <recommendedName>
        <fullName evidence="1">site-specific DNA-methyltransferase (adenine-specific)</fullName>
        <ecNumber evidence="1">2.1.1.72</ecNumber>
    </recommendedName>
</protein>
<dbReference type="PANTHER" id="PTHR33841:SF1">
    <property type="entry name" value="DNA METHYLTRANSFERASE A"/>
    <property type="match status" value="1"/>
</dbReference>
<dbReference type="GO" id="GO:0009007">
    <property type="term" value="F:site-specific DNA-methyltransferase (adenine-specific) activity"/>
    <property type="evidence" value="ECO:0007669"/>
    <property type="project" value="UniProtKB-EC"/>
</dbReference>
<comment type="catalytic activity">
    <reaction evidence="5">
        <text>a 2'-deoxyadenosine in DNA + S-adenosyl-L-methionine = an N(6)-methyl-2'-deoxyadenosine in DNA + S-adenosyl-L-homocysteine + H(+)</text>
        <dbReference type="Rhea" id="RHEA:15197"/>
        <dbReference type="Rhea" id="RHEA-COMP:12418"/>
        <dbReference type="Rhea" id="RHEA-COMP:12419"/>
        <dbReference type="ChEBI" id="CHEBI:15378"/>
        <dbReference type="ChEBI" id="CHEBI:57856"/>
        <dbReference type="ChEBI" id="CHEBI:59789"/>
        <dbReference type="ChEBI" id="CHEBI:90615"/>
        <dbReference type="ChEBI" id="CHEBI:90616"/>
        <dbReference type="EC" id="2.1.1.72"/>
    </reaction>
</comment>
<dbReference type="NCBIfam" id="NF033452">
    <property type="entry name" value="BREX_1_MTaseX"/>
    <property type="match status" value="1"/>
</dbReference>
<dbReference type="PROSITE" id="PS00092">
    <property type="entry name" value="N6_MTASE"/>
    <property type="match status" value="1"/>
</dbReference>
<dbReference type="InterPro" id="IPR011639">
    <property type="entry name" value="MethylTrfase_TaqI-like_dom"/>
</dbReference>
<feature type="domain" description="Type II methyltransferase M.TaqI-like" evidence="7">
    <location>
        <begin position="364"/>
        <end position="579"/>
    </location>
</feature>
<name>A0ABT2UZ71_9FIRM</name>
<sequence length="1190" mass="137686">MDKNAIKKFAVWARTELIARVSLKGVEYGITEDDIEDANADSVGGKVLTADEKKQRQALIAEINDKGYKQVMEEVAYTWFNRFSALRFMEVNGYLPSHVRVFTDEENNFKPQIITEAIHLDLDGLDMEKVYELKDAEKAEELYKYLLIVQCNALNAILPGMFQKLSDYTELLLPDNLLREGSVIQQMIELIPEDDWKDAVQIIGWLYQYYNSEKKDDVFAALKKNVKITKENIPAATQLFTPDWIVRYMVENSLGRLWLEGHPDVKEQLLPTEEEQSAYAVGNRDPEDTKWHYYLEEAEQEPEVQAQLAEIRKEYAALTPDQLKVIDPCSGSGHILAYMFDVLMKIYESYGYTTREAVASIVENNIYGLDIDDRAAQLAYFAVMMKARQYDRRFFSRGIQPHVYAIVESNHVDKFAVDYFCNGDAKLTAAMDTIIKELHDAKEYGSILTITPQDWSALYERFAEITEDINMYREAALRELLPLVQVAEALAQKYDTVVTNPPYMADSGMSPHLLNYVKDNFKNYRNDLYSCFMKKTIAMLKANRFTGLMTSYTWMFLTAFSKMRIEMLSENSLVTLVQPEYHAFFKEAFVPICTFVLTNCCMNYAGKYIQLAKFTGAEEQEKRTLDAIMSSSCDYKFTVKQSLFYQIPDMPIAYWLKPSTAELFINGSLLSKYADLRQGLITGDNDRFLRFWSECDARKISTLNDRNKKWFFYHKGGEYRKWYGNMTLVVNWENDGFEIVNFRDDKGKQRSRPQNIRYYLQEGFTWTALTVADFNVRYMPEGGIFDAKGSSGFCNEKDNLKYIIGLCNSKVSMEFLSFLAPTMDYSAGAVGKVPTIICEEKKAEISNVVTTNIEISKADWDSFETSWDFQHHPLIRKVPTIAETFTQWQAECDDRFNQLKANEEELNRIFIDIYGLQDELTPEVEDKDVTVRKADLGRDIRSFISYAVGCMFGRYSIYKEGLVYAGGKWNYNTYEDAARLCDGKPDVIEFYKQTHFMPDEDNIIPICDDEYFTDDIVGRFVEFVEAVYGTDTLDENLKFIADALGGKGQPKDVIRNYFLSDFYSDHCKIYQKRPIYWLFDSGKKNGFKALIYMHRYQPDTIARIRTDYVHEQQARYRTALADLEQRIANASTGERVKLNKKLTTLQAQDTEIKAYEEKIHHLADQMISIDLDDGVKKNYAIFQDVLAKIK</sequence>
<evidence type="ECO:0000313" key="9">
    <source>
        <dbReference type="Proteomes" id="UP001652395"/>
    </source>
</evidence>
<dbReference type="RefSeq" id="WP_158358548.1">
    <property type="nucleotide sequence ID" value="NZ_JAOQJF010000013.1"/>
</dbReference>
<keyword evidence="4" id="KW-0949">S-adenosyl-L-methionine</keyword>
<keyword evidence="3 8" id="KW-0808">Transferase</keyword>
<evidence type="ECO:0000313" key="8">
    <source>
        <dbReference type="EMBL" id="MCU6799930.1"/>
    </source>
</evidence>
<comment type="caution">
    <text evidence="8">The sequence shown here is derived from an EMBL/GenBank/DDBJ whole genome shotgun (WGS) entry which is preliminary data.</text>
</comment>
<evidence type="ECO:0000256" key="4">
    <source>
        <dbReference type="ARBA" id="ARBA00022691"/>
    </source>
</evidence>
<gene>
    <name evidence="8" type="primary">pglX</name>
    <name evidence="8" type="ORF">OCV69_08290</name>
</gene>
<keyword evidence="2 8" id="KW-0489">Methyltransferase</keyword>
<dbReference type="PANTHER" id="PTHR33841">
    <property type="entry name" value="DNA METHYLTRANSFERASE YEEA-RELATED"/>
    <property type="match status" value="1"/>
</dbReference>
<dbReference type="InterPro" id="IPR047939">
    <property type="entry name" value="BREX_1_PglX"/>
</dbReference>
<dbReference type="InterPro" id="IPR029063">
    <property type="entry name" value="SAM-dependent_MTases_sf"/>
</dbReference>
<evidence type="ECO:0000256" key="6">
    <source>
        <dbReference type="SAM" id="Coils"/>
    </source>
</evidence>
<dbReference type="EC" id="2.1.1.72" evidence="1"/>
<keyword evidence="9" id="KW-1185">Reference proteome</keyword>
<reference evidence="8 9" key="1">
    <citation type="journal article" date="2021" name="ISME Commun">
        <title>Automated analysis of genomic sequences facilitates high-throughput and comprehensive description of bacteria.</title>
        <authorList>
            <person name="Hitch T.C.A."/>
        </authorList>
    </citation>
    <scope>NUCLEOTIDE SEQUENCE [LARGE SCALE GENOMIC DNA]</scope>
    <source>
        <strain evidence="9">f_CCE</strain>
    </source>
</reference>
<feature type="coiled-coil region" evidence="6">
    <location>
        <begin position="1138"/>
        <end position="1165"/>
    </location>
</feature>
<dbReference type="SUPFAM" id="SSF53335">
    <property type="entry name" value="S-adenosyl-L-methionine-dependent methyltransferases"/>
    <property type="match status" value="1"/>
</dbReference>
<accession>A0ABT2UZ71</accession>
<dbReference type="Gene3D" id="3.40.50.150">
    <property type="entry name" value="Vaccinia Virus protein VP39"/>
    <property type="match status" value="1"/>
</dbReference>